<gene>
    <name evidence="18" type="primary">ykoH</name>
    <name evidence="18" type="ORF">AHA02nite_11310</name>
</gene>
<evidence type="ECO:0000259" key="16">
    <source>
        <dbReference type="PROSITE" id="PS50109"/>
    </source>
</evidence>
<evidence type="ECO:0000256" key="3">
    <source>
        <dbReference type="ARBA" id="ARBA00012438"/>
    </source>
</evidence>
<proteinExistence type="predicted"/>
<dbReference type="FunFam" id="1.10.287.130:FF:000001">
    <property type="entry name" value="Two-component sensor histidine kinase"/>
    <property type="match status" value="1"/>
</dbReference>
<dbReference type="Gene3D" id="1.10.287.130">
    <property type="match status" value="1"/>
</dbReference>
<evidence type="ECO:0000256" key="12">
    <source>
        <dbReference type="ARBA" id="ARBA00022989"/>
    </source>
</evidence>
<evidence type="ECO:0000256" key="1">
    <source>
        <dbReference type="ARBA" id="ARBA00000085"/>
    </source>
</evidence>
<comment type="caution">
    <text evidence="18">The sequence shown here is derived from an EMBL/GenBank/DDBJ whole genome shotgun (WGS) entry which is preliminary data.</text>
</comment>
<dbReference type="InterPro" id="IPR003594">
    <property type="entry name" value="HATPase_dom"/>
</dbReference>
<dbReference type="EMBL" id="BJYA01000004">
    <property type="protein sequence ID" value="GEN45355.1"/>
    <property type="molecule type" value="Genomic_DNA"/>
</dbReference>
<keyword evidence="12 15" id="KW-1133">Transmembrane helix</keyword>
<dbReference type="SMART" id="SM00304">
    <property type="entry name" value="HAMP"/>
    <property type="match status" value="1"/>
</dbReference>
<keyword evidence="19" id="KW-1185">Reference proteome</keyword>
<sequence length="444" mass="50645">MKLRNKIFVYTTGLFILLLIAFAGAIYYLFADHTYERELDRLEVEASNMVTNLTDVDANIPVDDLLRAYVPSNGSIRVLDSDYNMMTSVTSGEQMTLFDVSMPEQRGRFVQLFQDDQTLAIVQEPMIWQDGQVVYVQVIENLSHIEETLNNLQLVLLFVVLIGVVPVVVSGKLLADLILGPIQSLIQTMNDIKESQTFKQIPLKRQSKDELYTMTETFNDMIALLQEHYEKQEQFVSNASHELRTPITVIESYANLVKRRGLERPEVVEEAIEAIASESTRMKDLTEQLLLLAKRDQDWQIRSDEVDLKDLLPTISEHLSQGYHREIKVDANKSFKIQTDEQKLTQLLYILLDNALKYSEAPVDLMLSGEQKPVITIQDYGVGIPESHQSRVFERFYRVDEARNRQTGGSGLGLTLAKEITDALNIDLRLTSIEGQGTTIKLYF</sequence>
<evidence type="ECO:0000256" key="14">
    <source>
        <dbReference type="ARBA" id="ARBA00023136"/>
    </source>
</evidence>
<dbReference type="SUPFAM" id="SSF55874">
    <property type="entry name" value="ATPase domain of HSP90 chaperone/DNA topoisomerase II/histidine kinase"/>
    <property type="match status" value="1"/>
</dbReference>
<dbReference type="SMART" id="SM00388">
    <property type="entry name" value="HisKA"/>
    <property type="match status" value="1"/>
</dbReference>
<comment type="catalytic activity">
    <reaction evidence="1">
        <text>ATP + protein L-histidine = ADP + protein N-phospho-L-histidine.</text>
        <dbReference type="EC" id="2.7.13.3"/>
    </reaction>
</comment>
<dbReference type="PROSITE" id="PS50885">
    <property type="entry name" value="HAMP"/>
    <property type="match status" value="1"/>
</dbReference>
<evidence type="ECO:0000256" key="8">
    <source>
        <dbReference type="ARBA" id="ARBA00022692"/>
    </source>
</evidence>
<evidence type="ECO:0000256" key="11">
    <source>
        <dbReference type="ARBA" id="ARBA00022840"/>
    </source>
</evidence>
<dbReference type="PANTHER" id="PTHR45436:SF5">
    <property type="entry name" value="SENSOR HISTIDINE KINASE TRCS"/>
    <property type="match status" value="1"/>
</dbReference>
<protein>
    <recommendedName>
        <fullName evidence="4">Signal transduction histidine-protein kinase ArlS</fullName>
        <ecNumber evidence="3">2.7.13.3</ecNumber>
    </recommendedName>
</protein>
<dbReference type="CDD" id="cd00075">
    <property type="entry name" value="HATPase"/>
    <property type="match status" value="1"/>
</dbReference>
<evidence type="ECO:0000256" key="15">
    <source>
        <dbReference type="SAM" id="Phobius"/>
    </source>
</evidence>
<evidence type="ECO:0000256" key="5">
    <source>
        <dbReference type="ARBA" id="ARBA00022475"/>
    </source>
</evidence>
<dbReference type="InterPro" id="IPR003661">
    <property type="entry name" value="HisK_dim/P_dom"/>
</dbReference>
<dbReference type="GO" id="GO:0005886">
    <property type="term" value="C:plasma membrane"/>
    <property type="evidence" value="ECO:0007669"/>
    <property type="project" value="UniProtKB-SubCell"/>
</dbReference>
<dbReference type="InterPro" id="IPR036097">
    <property type="entry name" value="HisK_dim/P_sf"/>
</dbReference>
<evidence type="ECO:0000256" key="2">
    <source>
        <dbReference type="ARBA" id="ARBA00004651"/>
    </source>
</evidence>
<dbReference type="PANTHER" id="PTHR45436">
    <property type="entry name" value="SENSOR HISTIDINE KINASE YKOH"/>
    <property type="match status" value="1"/>
</dbReference>
<dbReference type="SMART" id="SM00387">
    <property type="entry name" value="HATPase_c"/>
    <property type="match status" value="1"/>
</dbReference>
<dbReference type="InterPro" id="IPR005467">
    <property type="entry name" value="His_kinase_dom"/>
</dbReference>
<dbReference type="CDD" id="cd00082">
    <property type="entry name" value="HisKA"/>
    <property type="match status" value="1"/>
</dbReference>
<keyword evidence="7" id="KW-0808">Transferase</keyword>
<dbReference type="Pfam" id="PF02518">
    <property type="entry name" value="HATPase_c"/>
    <property type="match status" value="1"/>
</dbReference>
<dbReference type="GO" id="GO:0005524">
    <property type="term" value="F:ATP binding"/>
    <property type="evidence" value="ECO:0007669"/>
    <property type="project" value="UniProtKB-KW"/>
</dbReference>
<feature type="domain" description="Histidine kinase" evidence="16">
    <location>
        <begin position="238"/>
        <end position="444"/>
    </location>
</feature>
<organism evidence="18 19">
    <name type="scientific">Alkalibacillus haloalkaliphilus</name>
    <dbReference type="NCBI Taxonomy" id="94136"/>
    <lineage>
        <taxon>Bacteria</taxon>
        <taxon>Bacillati</taxon>
        <taxon>Bacillota</taxon>
        <taxon>Bacilli</taxon>
        <taxon>Bacillales</taxon>
        <taxon>Bacillaceae</taxon>
        <taxon>Alkalibacillus</taxon>
    </lineage>
</organism>
<comment type="subcellular location">
    <subcellularLocation>
        <location evidence="2">Cell membrane</location>
        <topology evidence="2">Multi-pass membrane protein</topology>
    </subcellularLocation>
</comment>
<keyword evidence="8 15" id="KW-0812">Transmembrane</keyword>
<dbReference type="SUPFAM" id="SSF47384">
    <property type="entry name" value="Homodimeric domain of signal transducing histidine kinase"/>
    <property type="match status" value="1"/>
</dbReference>
<dbReference type="InterPro" id="IPR036890">
    <property type="entry name" value="HATPase_C_sf"/>
</dbReference>
<dbReference type="InterPro" id="IPR004358">
    <property type="entry name" value="Sig_transdc_His_kin-like_C"/>
</dbReference>
<dbReference type="AlphaFoldDB" id="A0A511W2P4"/>
<dbReference type="GO" id="GO:0000155">
    <property type="term" value="F:phosphorelay sensor kinase activity"/>
    <property type="evidence" value="ECO:0007669"/>
    <property type="project" value="InterPro"/>
</dbReference>
<dbReference type="Proteomes" id="UP000321440">
    <property type="component" value="Unassembled WGS sequence"/>
</dbReference>
<dbReference type="InterPro" id="IPR050428">
    <property type="entry name" value="TCS_sensor_his_kinase"/>
</dbReference>
<name>A0A511W2P4_9BACI</name>
<keyword evidence="11" id="KW-0067">ATP-binding</keyword>
<keyword evidence="5" id="KW-1003">Cell membrane</keyword>
<evidence type="ECO:0000256" key="7">
    <source>
        <dbReference type="ARBA" id="ARBA00022679"/>
    </source>
</evidence>
<keyword evidence="9" id="KW-0547">Nucleotide-binding</keyword>
<evidence type="ECO:0000313" key="19">
    <source>
        <dbReference type="Proteomes" id="UP000321440"/>
    </source>
</evidence>
<dbReference type="RefSeq" id="WP_170235982.1">
    <property type="nucleotide sequence ID" value="NZ_BJYA01000004.1"/>
</dbReference>
<dbReference type="Gene3D" id="6.10.340.10">
    <property type="match status" value="1"/>
</dbReference>
<dbReference type="Gene3D" id="3.30.565.10">
    <property type="entry name" value="Histidine kinase-like ATPase, C-terminal domain"/>
    <property type="match status" value="1"/>
</dbReference>
<dbReference type="EC" id="2.7.13.3" evidence="3"/>
<keyword evidence="14 15" id="KW-0472">Membrane</keyword>
<evidence type="ECO:0000259" key="17">
    <source>
        <dbReference type="PROSITE" id="PS50885"/>
    </source>
</evidence>
<evidence type="ECO:0000256" key="10">
    <source>
        <dbReference type="ARBA" id="ARBA00022777"/>
    </source>
</evidence>
<keyword evidence="10 18" id="KW-0418">Kinase</keyword>
<evidence type="ECO:0000256" key="6">
    <source>
        <dbReference type="ARBA" id="ARBA00022553"/>
    </source>
</evidence>
<dbReference type="InterPro" id="IPR003660">
    <property type="entry name" value="HAMP_dom"/>
</dbReference>
<evidence type="ECO:0000313" key="18">
    <source>
        <dbReference type="EMBL" id="GEN45355.1"/>
    </source>
</evidence>
<accession>A0A511W2P4</accession>
<evidence type="ECO:0000256" key="13">
    <source>
        <dbReference type="ARBA" id="ARBA00023012"/>
    </source>
</evidence>
<reference evidence="18 19" key="1">
    <citation type="submission" date="2019-07" db="EMBL/GenBank/DDBJ databases">
        <title>Whole genome shotgun sequence of Alkalibacillus haloalkaliphilus NBRC 103110.</title>
        <authorList>
            <person name="Hosoyama A."/>
            <person name="Uohara A."/>
            <person name="Ohji S."/>
            <person name="Ichikawa N."/>
        </authorList>
    </citation>
    <scope>NUCLEOTIDE SEQUENCE [LARGE SCALE GENOMIC DNA]</scope>
    <source>
        <strain evidence="18 19">NBRC 103110</strain>
    </source>
</reference>
<feature type="domain" description="HAMP" evidence="17">
    <location>
        <begin position="176"/>
        <end position="230"/>
    </location>
</feature>
<dbReference type="Pfam" id="PF00512">
    <property type="entry name" value="HisKA"/>
    <property type="match status" value="1"/>
</dbReference>
<keyword evidence="13" id="KW-0902">Two-component regulatory system</keyword>
<keyword evidence="6" id="KW-0597">Phosphoprotein</keyword>
<evidence type="ECO:0000256" key="4">
    <source>
        <dbReference type="ARBA" id="ARBA00015735"/>
    </source>
</evidence>
<dbReference type="Pfam" id="PF18719">
    <property type="entry name" value="ArlS_N"/>
    <property type="match status" value="1"/>
</dbReference>
<dbReference type="PROSITE" id="PS50109">
    <property type="entry name" value="HIS_KIN"/>
    <property type="match status" value="1"/>
</dbReference>
<dbReference type="PRINTS" id="PR00344">
    <property type="entry name" value="BCTRLSENSOR"/>
</dbReference>
<evidence type="ECO:0000256" key="9">
    <source>
        <dbReference type="ARBA" id="ARBA00022741"/>
    </source>
</evidence>
<dbReference type="InterPro" id="IPR041610">
    <property type="entry name" value="ArlS_N"/>
</dbReference>
<feature type="transmembrane region" description="Helical" evidence="15">
    <location>
        <begin position="7"/>
        <end position="30"/>
    </location>
</feature>